<dbReference type="HAMAP" id="MF_00014">
    <property type="entry name" value="Ribosome_mat_RimM"/>
    <property type="match status" value="1"/>
</dbReference>
<evidence type="ECO:0000256" key="5">
    <source>
        <dbReference type="HAMAP-Rule" id="MF_00014"/>
    </source>
</evidence>
<comment type="subcellular location">
    <subcellularLocation>
        <location evidence="5">Cytoplasm</location>
    </subcellularLocation>
</comment>
<comment type="caution">
    <text evidence="8">The sequence shown here is derived from an EMBL/GenBank/DDBJ whole genome shotgun (WGS) entry which is preliminary data.</text>
</comment>
<dbReference type="Proteomes" id="UP001500839">
    <property type="component" value="Unassembled WGS sequence"/>
</dbReference>
<dbReference type="PANTHER" id="PTHR33692">
    <property type="entry name" value="RIBOSOME MATURATION FACTOR RIMM"/>
    <property type="match status" value="1"/>
</dbReference>
<evidence type="ECO:0000313" key="9">
    <source>
        <dbReference type="Proteomes" id="UP001500839"/>
    </source>
</evidence>
<evidence type="ECO:0000313" key="8">
    <source>
        <dbReference type="EMBL" id="GAA4816335.1"/>
    </source>
</evidence>
<dbReference type="NCBIfam" id="TIGR02273">
    <property type="entry name" value="16S_RimM"/>
    <property type="match status" value="1"/>
</dbReference>
<dbReference type="Pfam" id="PF01782">
    <property type="entry name" value="RimM"/>
    <property type="match status" value="1"/>
</dbReference>
<keyword evidence="9" id="KW-1185">Reference proteome</keyword>
<comment type="domain">
    <text evidence="5">The PRC barrel domain binds ribosomal protein uS19.</text>
</comment>
<dbReference type="InterPro" id="IPR011033">
    <property type="entry name" value="PRC_barrel-like_sf"/>
</dbReference>
<accession>A0ABP9CQM9</accession>
<evidence type="ECO:0000256" key="2">
    <source>
        <dbReference type="ARBA" id="ARBA00022517"/>
    </source>
</evidence>
<evidence type="ECO:0000256" key="3">
    <source>
        <dbReference type="ARBA" id="ARBA00022552"/>
    </source>
</evidence>
<dbReference type="SUPFAM" id="SSF50447">
    <property type="entry name" value="Translation proteins"/>
    <property type="match status" value="1"/>
</dbReference>
<dbReference type="SUPFAM" id="SSF50346">
    <property type="entry name" value="PRC-barrel domain"/>
    <property type="match status" value="1"/>
</dbReference>
<keyword evidence="2 5" id="KW-0690">Ribosome biogenesis</keyword>
<keyword evidence="3 5" id="KW-0698">rRNA processing</keyword>
<dbReference type="InterPro" id="IPR011961">
    <property type="entry name" value="RimM"/>
</dbReference>
<comment type="similarity">
    <text evidence="5">Belongs to the RimM family.</text>
</comment>
<dbReference type="Pfam" id="PF05239">
    <property type="entry name" value="PRC"/>
    <property type="match status" value="1"/>
</dbReference>
<dbReference type="InterPro" id="IPR009000">
    <property type="entry name" value="Transl_B-barrel_sf"/>
</dbReference>
<comment type="subunit">
    <text evidence="5">Binds ribosomal protein uS19.</text>
</comment>
<evidence type="ECO:0000259" key="6">
    <source>
        <dbReference type="Pfam" id="PF01782"/>
    </source>
</evidence>
<keyword evidence="1 5" id="KW-0963">Cytoplasm</keyword>
<keyword evidence="4 5" id="KW-0143">Chaperone</keyword>
<evidence type="ECO:0000256" key="4">
    <source>
        <dbReference type="ARBA" id="ARBA00023186"/>
    </source>
</evidence>
<feature type="domain" description="RimM N-terminal" evidence="6">
    <location>
        <begin position="4"/>
        <end position="88"/>
    </location>
</feature>
<sequence>MELVIGRVAKSHGIRGELAVEIRTDTPDERFAVGSVLRGRRPRESATQEYTVEAAREHAGRLLLRLAGVADRAAADALRGTLFMVDSADLPPSTDPDEFYDHELEGLEARLQDGARLGTVTEVVHTAGGELLAIRREPDDQHGDGAPADPGEVLVPFVSAIVTEVSLTDGFVRVDPPRGLLDFAEADSAAPDAAPGDGQ</sequence>
<dbReference type="InterPro" id="IPR036976">
    <property type="entry name" value="RimM_N_sf"/>
</dbReference>
<name>A0ABP9CQM9_9ACTN</name>
<protein>
    <recommendedName>
        <fullName evidence="5">Ribosome maturation factor RimM</fullName>
    </recommendedName>
</protein>
<dbReference type="InterPro" id="IPR027275">
    <property type="entry name" value="PRC-brl_dom"/>
</dbReference>
<reference evidence="9" key="1">
    <citation type="journal article" date="2019" name="Int. J. Syst. Evol. Microbiol.">
        <title>The Global Catalogue of Microorganisms (GCM) 10K type strain sequencing project: providing services to taxonomists for standard genome sequencing and annotation.</title>
        <authorList>
            <consortium name="The Broad Institute Genomics Platform"/>
            <consortium name="The Broad Institute Genome Sequencing Center for Infectious Disease"/>
            <person name="Wu L."/>
            <person name="Ma J."/>
        </authorList>
    </citation>
    <scope>NUCLEOTIDE SEQUENCE [LARGE SCALE GENOMIC DNA]</scope>
    <source>
        <strain evidence="9">JCM 18542</strain>
    </source>
</reference>
<dbReference type="Gene3D" id="2.30.30.240">
    <property type="entry name" value="PRC-barrel domain"/>
    <property type="match status" value="1"/>
</dbReference>
<proteinExistence type="inferred from homology"/>
<organism evidence="8 9">
    <name type="scientific">Tomitella cavernea</name>
    <dbReference type="NCBI Taxonomy" id="1387982"/>
    <lineage>
        <taxon>Bacteria</taxon>
        <taxon>Bacillati</taxon>
        <taxon>Actinomycetota</taxon>
        <taxon>Actinomycetes</taxon>
        <taxon>Mycobacteriales</taxon>
        <taxon>Tomitella</taxon>
    </lineage>
</organism>
<dbReference type="PANTHER" id="PTHR33692:SF1">
    <property type="entry name" value="RIBOSOME MATURATION FACTOR RIMM"/>
    <property type="match status" value="1"/>
</dbReference>
<dbReference type="RefSeq" id="WP_200175131.1">
    <property type="nucleotide sequence ID" value="NZ_BAABKQ010000001.1"/>
</dbReference>
<feature type="domain" description="PRC-barrel" evidence="7">
    <location>
        <begin position="96"/>
        <end position="181"/>
    </location>
</feature>
<dbReference type="EMBL" id="BAABKQ010000001">
    <property type="protein sequence ID" value="GAA4816335.1"/>
    <property type="molecule type" value="Genomic_DNA"/>
</dbReference>
<evidence type="ECO:0000256" key="1">
    <source>
        <dbReference type="ARBA" id="ARBA00022490"/>
    </source>
</evidence>
<dbReference type="Gene3D" id="2.40.30.60">
    <property type="entry name" value="RimM"/>
    <property type="match status" value="1"/>
</dbReference>
<comment type="function">
    <text evidence="5">An accessory protein needed during the final step in the assembly of 30S ribosomal subunit, possibly for assembly of the head region. Essential for efficient processing of 16S rRNA. May be needed both before and after RbfA during the maturation of 16S rRNA. It has affinity for free ribosomal 30S subunits but not for 70S ribosomes.</text>
</comment>
<gene>
    <name evidence="5 8" type="primary">rimM</name>
    <name evidence="8" type="ORF">GCM10023353_23100</name>
</gene>
<evidence type="ECO:0000259" key="7">
    <source>
        <dbReference type="Pfam" id="PF05239"/>
    </source>
</evidence>
<dbReference type="InterPro" id="IPR002676">
    <property type="entry name" value="RimM_N"/>
</dbReference>